<dbReference type="EMBL" id="LT840184">
    <property type="protein sequence ID" value="SMF74189.1"/>
    <property type="molecule type" value="Genomic_DNA"/>
</dbReference>
<name>A0A1X7GT89_9BACL</name>
<protein>
    <submittedName>
        <fullName evidence="1">Uncharacterized protein</fullName>
    </submittedName>
</protein>
<reference evidence="1 2" key="1">
    <citation type="submission" date="2017-04" db="EMBL/GenBank/DDBJ databases">
        <authorList>
            <person name="Afonso C.L."/>
            <person name="Miller P.J."/>
            <person name="Scott M.A."/>
            <person name="Spackman E."/>
            <person name="Goraichik I."/>
            <person name="Dimitrov K.M."/>
            <person name="Suarez D.L."/>
            <person name="Swayne D.E."/>
        </authorList>
    </citation>
    <scope>NUCLEOTIDE SEQUENCE [LARGE SCALE GENOMIC DNA]</scope>
    <source>
        <strain evidence="1 2">N3/975</strain>
    </source>
</reference>
<sequence length="76" mass="8256">MSRNEKKKIAGNLGSASSHWVVRGSIPVEGALKPRERSGRRQKKSSIYIGPSVEGTDKKYVKVISGAVDDKKPSFA</sequence>
<proteinExistence type="predicted"/>
<evidence type="ECO:0000313" key="2">
    <source>
        <dbReference type="Proteomes" id="UP000192940"/>
    </source>
</evidence>
<dbReference type="STRING" id="1313296.SAMN05661091_1048"/>
<evidence type="ECO:0000313" key="1">
    <source>
        <dbReference type="EMBL" id="SMF74189.1"/>
    </source>
</evidence>
<dbReference type="RefSeq" id="WP_208918060.1">
    <property type="nucleotide sequence ID" value="NZ_LT840184.1"/>
</dbReference>
<keyword evidence="2" id="KW-1185">Reference proteome</keyword>
<dbReference type="Proteomes" id="UP000192940">
    <property type="component" value="Chromosome I"/>
</dbReference>
<accession>A0A1X7GT89</accession>
<organism evidence="1 2">
    <name type="scientific">Paenibacillus uliginis N3/975</name>
    <dbReference type="NCBI Taxonomy" id="1313296"/>
    <lineage>
        <taxon>Bacteria</taxon>
        <taxon>Bacillati</taxon>
        <taxon>Bacillota</taxon>
        <taxon>Bacilli</taxon>
        <taxon>Bacillales</taxon>
        <taxon>Paenibacillaceae</taxon>
        <taxon>Paenibacillus</taxon>
    </lineage>
</organism>
<dbReference type="AlphaFoldDB" id="A0A1X7GT89"/>
<gene>
    <name evidence="1" type="ORF">SAMN05661091_1048</name>
</gene>